<dbReference type="RefSeq" id="WP_190239292.1">
    <property type="nucleotide sequence ID" value="NZ_QFGA01000001.1"/>
</dbReference>
<dbReference type="EMBL" id="QFGA01000001">
    <property type="protein sequence ID" value="TEB07391.1"/>
    <property type="molecule type" value="Genomic_DNA"/>
</dbReference>
<evidence type="ECO:0000313" key="2">
    <source>
        <dbReference type="Proteomes" id="UP000298324"/>
    </source>
</evidence>
<comment type="caution">
    <text evidence="1">The sequence shown here is derived from an EMBL/GenBank/DDBJ whole genome shotgun (WGS) entry which is preliminary data.</text>
</comment>
<sequence length="261" mass="29145">MAVKNDQIDALACPKPVQVCATVASETVPLCESDPVTPTVVNTTNFVIGKIPVVLANLDVQIDLFSTITLPTPALEIKRIKKRLKITQCRLIQNTNKLFLEGFIRKNIEYATTEQCVSMNSVCGVIRHCVLDAPFRCVTEIEAFISPPLDAMPSFNTEFEYLATTPLPTTDFPEKDSLLAGDLSEFNQESTEFFNELPFCELISSTITEFDEFINRIPVTGGPFEERTFTEFDEKSVIRLVFKVLQNQQVCIPPSTVCTDC</sequence>
<gene>
    <name evidence="1" type="ORF">Psch_00942</name>
</gene>
<accession>A0A4Y7RF45</accession>
<dbReference type="Proteomes" id="UP000298324">
    <property type="component" value="Unassembled WGS sequence"/>
</dbReference>
<proteinExistence type="predicted"/>
<dbReference type="InterPro" id="IPR054845">
    <property type="entry name" value="Exosporium_prot_C"/>
</dbReference>
<dbReference type="AlphaFoldDB" id="A0A4Y7RF45"/>
<protein>
    <recommendedName>
        <fullName evidence="3">SipL SPOCS domain-containing protein</fullName>
    </recommendedName>
</protein>
<keyword evidence="2" id="KW-1185">Reference proteome</keyword>
<reference evidence="1 2" key="1">
    <citation type="journal article" date="2018" name="Environ. Microbiol.">
        <title>Novel energy conservation strategies and behaviour of Pelotomaculum schinkii driving syntrophic propionate catabolism.</title>
        <authorList>
            <person name="Hidalgo-Ahumada C.A.P."/>
            <person name="Nobu M.K."/>
            <person name="Narihiro T."/>
            <person name="Tamaki H."/>
            <person name="Liu W.T."/>
            <person name="Kamagata Y."/>
            <person name="Stams A.J.M."/>
            <person name="Imachi H."/>
            <person name="Sousa D.Z."/>
        </authorList>
    </citation>
    <scope>NUCLEOTIDE SEQUENCE [LARGE SCALE GENOMIC DNA]</scope>
    <source>
        <strain evidence="1 2">HH</strain>
    </source>
</reference>
<name>A0A4Y7RF45_9FIRM</name>
<dbReference type="NCBIfam" id="NF045794">
    <property type="entry name" value="CsxC_fam"/>
    <property type="match status" value="1"/>
</dbReference>
<evidence type="ECO:0008006" key="3">
    <source>
        <dbReference type="Google" id="ProtNLM"/>
    </source>
</evidence>
<organism evidence="1 2">
    <name type="scientific">Pelotomaculum schinkii</name>
    <dbReference type="NCBI Taxonomy" id="78350"/>
    <lineage>
        <taxon>Bacteria</taxon>
        <taxon>Bacillati</taxon>
        <taxon>Bacillota</taxon>
        <taxon>Clostridia</taxon>
        <taxon>Eubacteriales</taxon>
        <taxon>Desulfotomaculaceae</taxon>
        <taxon>Pelotomaculum</taxon>
    </lineage>
</organism>
<evidence type="ECO:0000313" key="1">
    <source>
        <dbReference type="EMBL" id="TEB07391.1"/>
    </source>
</evidence>